<reference evidence="2 3" key="1">
    <citation type="journal article" date="2012" name="J. Bacteriol.">
        <title>Draft Genome Sequence of the Purple Photosynthetic Bacterium Phaeospirillum molischianum DSM120, a Particularly Versatile Bacterium.</title>
        <authorList>
            <person name="Duquesne K."/>
            <person name="Prima V."/>
            <person name="Ji B."/>
            <person name="Rouy Z."/>
            <person name="Medigue C."/>
            <person name="Talla E."/>
            <person name="Sturgis J.N."/>
        </authorList>
    </citation>
    <scope>NUCLEOTIDE SEQUENCE [LARGE SCALE GENOMIC DNA]</scope>
    <source>
        <strain evidence="3">DSM120</strain>
    </source>
</reference>
<dbReference type="STRING" id="1150626.PHAMO_320070"/>
<feature type="region of interest" description="Disordered" evidence="1">
    <location>
        <begin position="1"/>
        <end position="46"/>
    </location>
</feature>
<evidence type="ECO:0000256" key="1">
    <source>
        <dbReference type="SAM" id="MobiDB-lite"/>
    </source>
</evidence>
<gene>
    <name evidence="2" type="ORF">PHAMO_320070</name>
</gene>
<feature type="compositionally biased region" description="Low complexity" evidence="1">
    <location>
        <begin position="29"/>
        <end position="40"/>
    </location>
</feature>
<sequence>MSVSATSSVRPSNPIDSLIPQLPSENAETASSKSSDSTASKSHHIGMFGADDDSPSFWDLVDVINPLQHIPLVNEVYRELSGDKIGIAARLTGGALFGGVIGLIGATVSGVIEESTGDSAGGHMLALFRDDPATGDSGTALAEAAPPAQAQPPTEKTAEAQPQTIAANDTKTDTKTDARPIVLTDMIGEEPAPPAAMPRPAVSASASAAPVAAAQQTAAKVETPPAAISIADTGDVAATRPMWGGKSPRTLTMPSRTTELATRTPPAVATSISGNSGRSPLPVTGSRPQSGLIAPTNTAPVVAAQSESTATTTTEAAKTTAAAANPAPAGNDWFTAAMAEGLNKYQRSNARAAATDQTITP</sequence>
<dbReference type="AlphaFoldDB" id="H8FUR3"/>
<feature type="compositionally biased region" description="Low complexity" evidence="1">
    <location>
        <begin position="139"/>
        <end position="155"/>
    </location>
</feature>
<comment type="caution">
    <text evidence="2">The sequence shown here is derived from an EMBL/GenBank/DDBJ whole genome shotgun (WGS) entry which is preliminary data.</text>
</comment>
<evidence type="ECO:0000313" key="2">
    <source>
        <dbReference type="EMBL" id="CCG42101.1"/>
    </source>
</evidence>
<dbReference type="OrthoDB" id="5769175at2"/>
<name>H8FUR3_MAGML</name>
<dbReference type="RefSeq" id="WP_002729696.1">
    <property type="nucleotide sequence ID" value="NZ_CAHP01000026.1"/>
</dbReference>
<feature type="region of interest" description="Disordered" evidence="1">
    <location>
        <begin position="132"/>
        <end position="173"/>
    </location>
</feature>
<keyword evidence="3" id="KW-1185">Reference proteome</keyword>
<feature type="compositionally biased region" description="Polar residues" evidence="1">
    <location>
        <begin position="249"/>
        <end position="261"/>
    </location>
</feature>
<protein>
    <submittedName>
        <fullName evidence="2">Uncharacterized protein</fullName>
    </submittedName>
</protein>
<accession>H8FUR3</accession>
<dbReference type="Proteomes" id="UP000004169">
    <property type="component" value="Unassembled WGS sequence"/>
</dbReference>
<dbReference type="EMBL" id="CAHP01000026">
    <property type="protein sequence ID" value="CCG42101.1"/>
    <property type="molecule type" value="Genomic_DNA"/>
</dbReference>
<feature type="region of interest" description="Disordered" evidence="1">
    <location>
        <begin position="239"/>
        <end position="295"/>
    </location>
</feature>
<dbReference type="eggNOG" id="ENOG5032Y8M">
    <property type="taxonomic scope" value="Bacteria"/>
</dbReference>
<feature type="compositionally biased region" description="Polar residues" evidence="1">
    <location>
        <begin position="1"/>
        <end position="15"/>
    </location>
</feature>
<evidence type="ECO:0000313" key="3">
    <source>
        <dbReference type="Proteomes" id="UP000004169"/>
    </source>
</evidence>
<organism evidence="2 3">
    <name type="scientific">Magnetospirillum molischianum DSM 120</name>
    <dbReference type="NCBI Taxonomy" id="1150626"/>
    <lineage>
        <taxon>Bacteria</taxon>
        <taxon>Pseudomonadati</taxon>
        <taxon>Pseudomonadota</taxon>
        <taxon>Alphaproteobacteria</taxon>
        <taxon>Rhodospirillales</taxon>
        <taxon>Rhodospirillaceae</taxon>
        <taxon>Magnetospirillum</taxon>
    </lineage>
</organism>
<proteinExistence type="predicted"/>